<sequence>MEASTVVIKVKYGDILRRFSAKVVDGELDLSMGGLTEKIFSLFNFAPDTEIILTYIDEDGDSVALIDEDDLCDVVKQSLNPLRITVKLNAEKNGTPFSLSTGTSTPLISPRVKQSFQNPIAGVPEILKTVPEPLRETLVNLSTDLVSKVSSTAPGITPGATDLVNYFSKVGLSYLDQLAETQARVQPSAQIEVPESSSTVDSILKTVPEPLRETLVNLSTDLVSKVSSTAPGITPGVTDLVNYFSKVGLSYLDQLAETQARVQPSAQIEVPESSSAVDSSPVDPKITVVRPVGKSVKQSFQSNEIPSKSNLEATTNNVEVKAQSVIGGSMDASSSTSPETNTVSEALNPKSVMIGQLEISPPVNPKPRVGHLNVDKKEKAKKINECNVDMQPHLNHTLQPPVANPGIVGASGPLKENSPNGRASYVFPSGFENPLGSLLSHIPSGFNKFPVSSFTYECPFSGISVENVSGAPPQSASVEVPFNRGRIQNDGYGTIFHRGVRCDGCGVHPITGPRFKSKVKVDYDLCSICFAAMGNDNDYFRIDYPAVNRHQWPFKGFHDHHARGRSPAPPHVQRCHKVRPGGSKLDSRFIQDVNILDGTVVAPVTPFTKIWRMKNNGTVVWPQKTQLVWIGGDKLSNLLSVELEIPAAGLAVDQELDVAVDFVSPDLPGRYISYWRMASPSGQKFGQRVWVLIQVDATLKETPRVGVQGLNLNLPPVNSVLNGPEIINMDLTPMVEDSRQEPDNSNKMVEIVDPAFHMPPLSSEQEMKFPITDSLLVGNGASSFSLPVPTETYPIIDLSDIAPPAFSTPKPAILYPPASTAEKTVAYTEELLGKEEVENKLLRELEAMGFKQVDLNKEILRMNEYDLEQAVDDLCEVSEWDPILDELQEMGFHDTEMNKKLLKKNNGSIKRVVMDLIAGEDK</sequence>
<dbReference type="InterPro" id="IPR000270">
    <property type="entry name" value="PB1_dom"/>
</dbReference>
<evidence type="ECO:0000256" key="2">
    <source>
        <dbReference type="ARBA" id="ARBA00004419"/>
    </source>
</evidence>
<accession>A0A2Z7AXL2</accession>
<evidence type="ECO:0000259" key="14">
    <source>
        <dbReference type="PROSITE" id="PS51745"/>
    </source>
</evidence>
<dbReference type="PROSITE" id="PS50135">
    <property type="entry name" value="ZF_ZZ_2"/>
    <property type="match status" value="1"/>
</dbReference>
<protein>
    <submittedName>
        <fullName evidence="15">Uncharacterized protein</fullName>
    </submittedName>
</protein>
<dbReference type="SUPFAM" id="SSF57850">
    <property type="entry name" value="RING/U-box"/>
    <property type="match status" value="1"/>
</dbReference>
<evidence type="ECO:0000256" key="11">
    <source>
        <dbReference type="PROSITE-ProRule" id="PRU00228"/>
    </source>
</evidence>
<dbReference type="PROSITE" id="PS50030">
    <property type="entry name" value="UBA"/>
    <property type="match status" value="2"/>
</dbReference>
<dbReference type="GO" id="GO:0008270">
    <property type="term" value="F:zinc ion binding"/>
    <property type="evidence" value="ECO:0007669"/>
    <property type="project" value="UniProtKB-KW"/>
</dbReference>
<keyword evidence="4" id="KW-0926">Vacuole</keyword>
<keyword evidence="5" id="KW-0479">Metal-binding</keyword>
<dbReference type="FunFam" id="1.10.8.10:FF:000085">
    <property type="entry name" value="protein NBR1 homolog"/>
    <property type="match status" value="1"/>
</dbReference>
<evidence type="ECO:0000256" key="9">
    <source>
        <dbReference type="ARBA" id="ARBA00023006"/>
    </source>
</evidence>
<dbReference type="SUPFAM" id="SSF46934">
    <property type="entry name" value="UBA-like"/>
    <property type="match status" value="1"/>
</dbReference>
<dbReference type="Pfam" id="PF00569">
    <property type="entry name" value="ZZ"/>
    <property type="match status" value="1"/>
</dbReference>
<dbReference type="InterPro" id="IPR013783">
    <property type="entry name" value="Ig-like_fold"/>
</dbReference>
<dbReference type="OrthoDB" id="906664at2759"/>
<evidence type="ECO:0000259" key="12">
    <source>
        <dbReference type="PROSITE" id="PS50030"/>
    </source>
</evidence>
<dbReference type="InterPro" id="IPR009060">
    <property type="entry name" value="UBA-like_sf"/>
</dbReference>
<keyword evidence="16" id="KW-1185">Reference proteome</keyword>
<dbReference type="InterPro" id="IPR032350">
    <property type="entry name" value="Nbr1_FW"/>
</dbReference>
<dbReference type="InterPro" id="IPR056893">
    <property type="entry name" value="UBA_Nbr1_C"/>
</dbReference>
<evidence type="ECO:0000313" key="16">
    <source>
        <dbReference type="Proteomes" id="UP000250235"/>
    </source>
</evidence>
<dbReference type="PANTHER" id="PTHR20930">
    <property type="entry name" value="OVARIAN CARCINOMA ANTIGEN CA125-RELATED"/>
    <property type="match status" value="1"/>
</dbReference>
<dbReference type="InterPro" id="IPR015940">
    <property type="entry name" value="UBA"/>
</dbReference>
<dbReference type="FunFam" id="2.60.40.10:FF:000199">
    <property type="entry name" value="next to BRCA1 gene 1 protein-like"/>
    <property type="match status" value="1"/>
</dbReference>
<dbReference type="CDD" id="cd14319">
    <property type="entry name" value="UBA_NBR1"/>
    <property type="match status" value="2"/>
</dbReference>
<evidence type="ECO:0000256" key="7">
    <source>
        <dbReference type="ARBA" id="ARBA00022833"/>
    </source>
</evidence>
<dbReference type="CDD" id="cd14947">
    <property type="entry name" value="NBR1_like"/>
    <property type="match status" value="1"/>
</dbReference>
<evidence type="ECO:0000256" key="10">
    <source>
        <dbReference type="ARBA" id="ARBA00023329"/>
    </source>
</evidence>
<keyword evidence="7" id="KW-0862">Zinc</keyword>
<keyword evidence="10" id="KW-0968">Cytoplasmic vesicle</keyword>
<dbReference type="InterPro" id="IPR000433">
    <property type="entry name" value="Znf_ZZ"/>
</dbReference>
<keyword evidence="9" id="KW-0072">Autophagy</keyword>
<dbReference type="PANTHER" id="PTHR20930:SF0">
    <property type="entry name" value="PROTEIN ILRUN"/>
    <property type="match status" value="1"/>
</dbReference>
<comment type="subcellular location">
    <subcellularLocation>
        <location evidence="2">Cytoplasmic vesicle</location>
        <location evidence="2">Autophagosome</location>
    </subcellularLocation>
    <subcellularLocation>
        <location evidence="1">Vacuole</location>
    </subcellularLocation>
</comment>
<reference evidence="15 16" key="1">
    <citation type="journal article" date="2015" name="Proc. Natl. Acad. Sci. U.S.A.">
        <title>The resurrection genome of Boea hygrometrica: A blueprint for survival of dehydration.</title>
        <authorList>
            <person name="Xiao L."/>
            <person name="Yang G."/>
            <person name="Zhang L."/>
            <person name="Yang X."/>
            <person name="Zhao S."/>
            <person name="Ji Z."/>
            <person name="Zhou Q."/>
            <person name="Hu M."/>
            <person name="Wang Y."/>
            <person name="Chen M."/>
            <person name="Xu Y."/>
            <person name="Jin H."/>
            <person name="Xiao X."/>
            <person name="Hu G."/>
            <person name="Bao F."/>
            <person name="Hu Y."/>
            <person name="Wan P."/>
            <person name="Li L."/>
            <person name="Deng X."/>
            <person name="Kuang T."/>
            <person name="Xiang C."/>
            <person name="Zhu J.K."/>
            <person name="Oliver M.J."/>
            <person name="He Y."/>
        </authorList>
    </citation>
    <scope>NUCLEOTIDE SEQUENCE [LARGE SCALE GENOMIC DNA]</scope>
    <source>
        <strain evidence="16">cv. XS01</strain>
    </source>
</reference>
<evidence type="ECO:0000256" key="6">
    <source>
        <dbReference type="ARBA" id="ARBA00022771"/>
    </source>
</evidence>
<feature type="domain" description="UBA" evidence="12">
    <location>
        <begin position="836"/>
        <end position="877"/>
    </location>
</feature>
<evidence type="ECO:0000256" key="3">
    <source>
        <dbReference type="ARBA" id="ARBA00022448"/>
    </source>
</evidence>
<dbReference type="EMBL" id="KV011838">
    <property type="protein sequence ID" value="KZV25680.1"/>
    <property type="molecule type" value="Genomic_DNA"/>
</dbReference>
<dbReference type="Proteomes" id="UP000250235">
    <property type="component" value="Unassembled WGS sequence"/>
</dbReference>
<dbReference type="Gene3D" id="3.30.60.90">
    <property type="match status" value="1"/>
</dbReference>
<dbReference type="AlphaFoldDB" id="A0A2Z7AXL2"/>
<evidence type="ECO:0000256" key="5">
    <source>
        <dbReference type="ARBA" id="ARBA00022723"/>
    </source>
</evidence>
<evidence type="ECO:0000256" key="8">
    <source>
        <dbReference type="ARBA" id="ARBA00022927"/>
    </source>
</evidence>
<organism evidence="15 16">
    <name type="scientific">Dorcoceras hygrometricum</name>
    <dbReference type="NCBI Taxonomy" id="472368"/>
    <lineage>
        <taxon>Eukaryota</taxon>
        <taxon>Viridiplantae</taxon>
        <taxon>Streptophyta</taxon>
        <taxon>Embryophyta</taxon>
        <taxon>Tracheophyta</taxon>
        <taxon>Spermatophyta</taxon>
        <taxon>Magnoliopsida</taxon>
        <taxon>eudicotyledons</taxon>
        <taxon>Gunneridae</taxon>
        <taxon>Pentapetalae</taxon>
        <taxon>asterids</taxon>
        <taxon>lamiids</taxon>
        <taxon>Lamiales</taxon>
        <taxon>Gesneriaceae</taxon>
        <taxon>Didymocarpoideae</taxon>
        <taxon>Trichosporeae</taxon>
        <taxon>Loxocarpinae</taxon>
        <taxon>Dorcoceras</taxon>
    </lineage>
</organism>
<dbReference type="SMART" id="SM00291">
    <property type="entry name" value="ZnF_ZZ"/>
    <property type="match status" value="1"/>
</dbReference>
<dbReference type="GO" id="GO:0015031">
    <property type="term" value="P:protein transport"/>
    <property type="evidence" value="ECO:0007669"/>
    <property type="project" value="UniProtKB-KW"/>
</dbReference>
<keyword evidence="3" id="KW-0813">Transport</keyword>
<dbReference type="Gene3D" id="2.60.40.10">
    <property type="entry name" value="Immunoglobulins"/>
    <property type="match status" value="1"/>
</dbReference>
<keyword evidence="8" id="KW-0653">Protein transport</keyword>
<dbReference type="SMART" id="SM00666">
    <property type="entry name" value="PB1"/>
    <property type="match status" value="1"/>
</dbReference>
<dbReference type="GO" id="GO:0006914">
    <property type="term" value="P:autophagy"/>
    <property type="evidence" value="ECO:0007669"/>
    <property type="project" value="UniProtKB-KW"/>
</dbReference>
<keyword evidence="6 11" id="KW-0863">Zinc-finger</keyword>
<dbReference type="GO" id="GO:0005776">
    <property type="term" value="C:autophagosome"/>
    <property type="evidence" value="ECO:0007669"/>
    <property type="project" value="UniProtKB-SubCell"/>
</dbReference>
<dbReference type="InterPro" id="IPR043145">
    <property type="entry name" value="Znf_ZZ_sf"/>
</dbReference>
<name>A0A2Z7AXL2_9LAMI</name>
<feature type="domain" description="UBA" evidence="12">
    <location>
        <begin position="876"/>
        <end position="919"/>
    </location>
</feature>
<evidence type="ECO:0000313" key="15">
    <source>
        <dbReference type="EMBL" id="KZV25680.1"/>
    </source>
</evidence>
<evidence type="ECO:0000259" key="13">
    <source>
        <dbReference type="PROSITE" id="PS50135"/>
    </source>
</evidence>
<dbReference type="Pfam" id="PF00564">
    <property type="entry name" value="PB1"/>
    <property type="match status" value="1"/>
</dbReference>
<proteinExistence type="predicted"/>
<feature type="domain" description="PB1" evidence="14">
    <location>
        <begin position="5"/>
        <end position="89"/>
    </location>
</feature>
<evidence type="ECO:0000256" key="1">
    <source>
        <dbReference type="ARBA" id="ARBA00004116"/>
    </source>
</evidence>
<dbReference type="InterPro" id="IPR053793">
    <property type="entry name" value="PB1-like"/>
</dbReference>
<dbReference type="Pfam" id="PF16158">
    <property type="entry name" value="N_BRCA1_IG"/>
    <property type="match status" value="1"/>
</dbReference>
<gene>
    <name evidence="15" type="ORF">F511_04741</name>
</gene>
<dbReference type="PROSITE" id="PS51745">
    <property type="entry name" value="PB1"/>
    <property type="match status" value="1"/>
</dbReference>
<dbReference type="Gene3D" id="1.10.8.10">
    <property type="entry name" value="DNA helicase RuvA subunit, C-terminal domain"/>
    <property type="match status" value="2"/>
</dbReference>
<dbReference type="GO" id="GO:0031410">
    <property type="term" value="C:cytoplasmic vesicle"/>
    <property type="evidence" value="ECO:0007669"/>
    <property type="project" value="UniProtKB-KW"/>
</dbReference>
<dbReference type="Gene3D" id="3.10.20.90">
    <property type="entry name" value="Phosphatidylinositol 3-kinase Catalytic Subunit, Chain A, domain 1"/>
    <property type="match status" value="1"/>
</dbReference>
<dbReference type="Pfam" id="PF24932">
    <property type="entry name" value="UBA_NBR1_C"/>
    <property type="match status" value="2"/>
</dbReference>
<dbReference type="SUPFAM" id="SSF54277">
    <property type="entry name" value="CAD &amp; PB1 domains"/>
    <property type="match status" value="1"/>
</dbReference>
<evidence type="ECO:0000256" key="4">
    <source>
        <dbReference type="ARBA" id="ARBA00022554"/>
    </source>
</evidence>
<feature type="domain" description="ZZ-type" evidence="13">
    <location>
        <begin position="497"/>
        <end position="547"/>
    </location>
</feature>